<reference evidence="3 4" key="2">
    <citation type="submission" date="2018-12" db="EMBL/GenBank/DDBJ databases">
        <title>Genomic insights into the evolutionary origins and pathogenicity of five Vibrio parahaemolyticus strains isolated from the shrimp with acute hepatopancreatic necrosis disease (AHPND).</title>
        <authorList>
            <person name="Yang Q."/>
            <person name="Dong X."/>
            <person name="Xie G."/>
            <person name="Fu S."/>
            <person name="Zou P."/>
            <person name="Sun J."/>
            <person name="Wang Y."/>
            <person name="Huang J."/>
        </authorList>
    </citation>
    <scope>NUCLEOTIDE SEQUENCE [LARGE SCALE GENOMIC DNA]</scope>
    <source>
        <strain evidence="3 4">20160303005-1</strain>
    </source>
</reference>
<evidence type="ECO:0000313" key="2">
    <source>
        <dbReference type="EMBL" id="NMU86164.1"/>
    </source>
</evidence>
<dbReference type="EMBL" id="DACQKT010000003">
    <property type="protein sequence ID" value="HAS6677187.1"/>
    <property type="molecule type" value="Genomic_DNA"/>
</dbReference>
<dbReference type="EMBL" id="CP034299">
    <property type="protein sequence ID" value="QHH12827.1"/>
    <property type="molecule type" value="Genomic_DNA"/>
</dbReference>
<reference evidence="2 5" key="4">
    <citation type="submission" date="2020-04" db="EMBL/GenBank/DDBJ databases">
        <title>Whole-genome sequencing of Vibrio spp. from China reveals different genetic environments of blaCTX-M-14 among diverse lineages.</title>
        <authorList>
            <person name="Zheng Z."/>
            <person name="Ye L."/>
            <person name="Chen S."/>
        </authorList>
    </citation>
    <scope>NUCLEOTIDE SEQUENCE [LARGE SCALE GENOMIC DNA]</scope>
    <source>
        <strain evidence="2 5">Vb0551</strain>
    </source>
</reference>
<sequence>MNFNVIKKNRKYFAATTDNNKSCKILIDECSKDLELGEHFLAVIDISVRSKYGTDLIYKLAANVEEQTKLGICSLKSAYNTLLIEECRKLGGTWDKSQGAWIFSSIVEKEVEELDQTFNSDLITIEIEAIEEIQEHGKAIEFLGYPVCKAFSRDSGARIETGIALLSGYCTSGGSKKRWTTVLSEGATLRLKIPVDLLNIYEDKKFQVKTI</sequence>
<evidence type="ECO:0000313" key="4">
    <source>
        <dbReference type="Proteomes" id="UP000464718"/>
    </source>
</evidence>
<dbReference type="RefSeq" id="WP_025789588.1">
    <property type="nucleotide sequence ID" value="NZ_CAJDZF010000044.1"/>
</dbReference>
<reference evidence="1" key="1">
    <citation type="journal article" date="2018" name="Genome Biol.">
        <title>SKESA: strategic k-mer extension for scrupulous assemblies.</title>
        <authorList>
            <person name="Souvorov A."/>
            <person name="Agarwala R."/>
            <person name="Lipman D.J."/>
        </authorList>
    </citation>
    <scope>NUCLEOTIDE SEQUENCE</scope>
    <source>
        <strain evidence="1">1930</strain>
    </source>
</reference>
<name>A0A2R9VUC2_VIBPH</name>
<dbReference type="AlphaFoldDB" id="A0A2R9VUC2"/>
<gene>
    <name evidence="3" type="ORF">EHC69_26695</name>
    <name evidence="2" type="ORF">HKB16_25270</name>
    <name evidence="1" type="ORF">I7278_10245</name>
</gene>
<dbReference type="Proteomes" id="UP000856022">
    <property type="component" value="Unassembled WGS sequence"/>
</dbReference>
<dbReference type="Proteomes" id="UP000464718">
    <property type="component" value="Chromosome ii"/>
</dbReference>
<dbReference type="Proteomes" id="UP000518904">
    <property type="component" value="Unassembled WGS sequence"/>
</dbReference>
<proteinExistence type="predicted"/>
<evidence type="ECO:0000313" key="5">
    <source>
        <dbReference type="Proteomes" id="UP000518904"/>
    </source>
</evidence>
<accession>A0A2R9VUC2</accession>
<dbReference type="EMBL" id="JABCLB010002390">
    <property type="protein sequence ID" value="NMU86164.1"/>
    <property type="molecule type" value="Genomic_DNA"/>
</dbReference>
<reference evidence="1" key="3">
    <citation type="submission" date="2019-12" db="EMBL/GenBank/DDBJ databases">
        <authorList>
            <consortium name="NCBI Pathogen Detection Project"/>
        </authorList>
    </citation>
    <scope>NUCLEOTIDE SEQUENCE</scope>
    <source>
        <strain evidence="1">1930</strain>
    </source>
</reference>
<organism evidence="2 5">
    <name type="scientific">Vibrio parahaemolyticus</name>
    <dbReference type="NCBI Taxonomy" id="670"/>
    <lineage>
        <taxon>Bacteria</taxon>
        <taxon>Pseudomonadati</taxon>
        <taxon>Pseudomonadota</taxon>
        <taxon>Gammaproteobacteria</taxon>
        <taxon>Vibrionales</taxon>
        <taxon>Vibrionaceae</taxon>
        <taxon>Vibrio</taxon>
    </lineage>
</organism>
<protein>
    <submittedName>
        <fullName evidence="2">Uncharacterized protein</fullName>
    </submittedName>
</protein>
<evidence type="ECO:0000313" key="3">
    <source>
        <dbReference type="EMBL" id="QHH12827.1"/>
    </source>
</evidence>
<evidence type="ECO:0000313" key="1">
    <source>
        <dbReference type="EMBL" id="HAS6677187.1"/>
    </source>
</evidence>